<dbReference type="OrthoDB" id="1786269at2"/>
<dbReference type="Pfam" id="PF07833">
    <property type="entry name" value="Cu_amine_oxidN1"/>
    <property type="match status" value="1"/>
</dbReference>
<evidence type="ECO:0000259" key="1">
    <source>
        <dbReference type="Pfam" id="PF07833"/>
    </source>
</evidence>
<dbReference type="AlphaFoldDB" id="A4J8M3"/>
<evidence type="ECO:0000313" key="3">
    <source>
        <dbReference type="Proteomes" id="UP000001556"/>
    </source>
</evidence>
<dbReference type="Proteomes" id="UP000001556">
    <property type="component" value="Chromosome"/>
</dbReference>
<organism evidence="2 3">
    <name type="scientific">Desulforamulus reducens (strain ATCC BAA-1160 / DSM 100696 / MI-1)</name>
    <name type="common">Desulfotomaculum reducens</name>
    <dbReference type="NCBI Taxonomy" id="349161"/>
    <lineage>
        <taxon>Bacteria</taxon>
        <taxon>Bacillati</taxon>
        <taxon>Bacillota</taxon>
        <taxon>Clostridia</taxon>
        <taxon>Eubacteriales</taxon>
        <taxon>Peptococcaceae</taxon>
        <taxon>Desulforamulus</taxon>
    </lineage>
</organism>
<proteinExistence type="predicted"/>
<sequence>MPKKLLGFWTFILILLVPFFPASAGIPVALDGKLLSNSESMVIEGTAMVPIRPIMEELGYKLGANIQEGIVWGYKGQDSIQINLWQPNGNIELTAAPQLIAGKTYLSAQDIGKLLNLEVFQEPGLQLVSLFQVPEMTEEGVIGHLLAADRQMLRVEYFNNPDFLAEHYIAPSPNIDSYEDLRKHLMDYWDESFIENLWQAASRDGHYVGLFTEGSIPLLYNKELNVMDLSETGAKVRVLMPVWGEDEDGLTEFETFIYTLQKNKGNKLVIKNIEPLD</sequence>
<gene>
    <name evidence="2" type="ordered locus">Dred_2923</name>
</gene>
<dbReference type="Gene3D" id="3.30.457.10">
    <property type="entry name" value="Copper amine oxidase-like, N-terminal domain"/>
    <property type="match status" value="1"/>
</dbReference>
<evidence type="ECO:0000313" key="2">
    <source>
        <dbReference type="EMBL" id="ABO51426.1"/>
    </source>
</evidence>
<dbReference type="RefSeq" id="WP_011879218.1">
    <property type="nucleotide sequence ID" value="NC_009253.1"/>
</dbReference>
<protein>
    <recommendedName>
        <fullName evidence="1">Copper amine oxidase-like N-terminal domain-containing protein</fullName>
    </recommendedName>
</protein>
<dbReference type="SUPFAM" id="SSF55383">
    <property type="entry name" value="Copper amine oxidase, domain N"/>
    <property type="match status" value="1"/>
</dbReference>
<dbReference type="HOGENOM" id="CLU_986023_0_0_9"/>
<dbReference type="EMBL" id="CP000612">
    <property type="protein sequence ID" value="ABO51426.1"/>
    <property type="molecule type" value="Genomic_DNA"/>
</dbReference>
<accession>A4J8M3</accession>
<reference evidence="2 3" key="1">
    <citation type="submission" date="2007-03" db="EMBL/GenBank/DDBJ databases">
        <title>Complete sequence of Desulfotomaculum reducens MI-1.</title>
        <authorList>
            <consortium name="US DOE Joint Genome Institute"/>
            <person name="Copeland A."/>
            <person name="Lucas S."/>
            <person name="Lapidus A."/>
            <person name="Barry K."/>
            <person name="Detter J.C."/>
            <person name="Glavina del Rio T."/>
            <person name="Hammon N."/>
            <person name="Israni S."/>
            <person name="Dalin E."/>
            <person name="Tice H."/>
            <person name="Pitluck S."/>
            <person name="Sims D."/>
            <person name="Brettin T."/>
            <person name="Bruce D."/>
            <person name="Han C."/>
            <person name="Tapia R."/>
            <person name="Schmutz J."/>
            <person name="Larimer F."/>
            <person name="Land M."/>
            <person name="Hauser L."/>
            <person name="Kyrpides N."/>
            <person name="Kim E."/>
            <person name="Tebo B.M."/>
            <person name="Richardson P."/>
        </authorList>
    </citation>
    <scope>NUCLEOTIDE SEQUENCE [LARGE SCALE GENOMIC DNA]</scope>
    <source>
        <strain evidence="2 3">MI-1</strain>
    </source>
</reference>
<name>A4J8M3_DESRM</name>
<dbReference type="STRING" id="349161.Dred_2923"/>
<keyword evidence="3" id="KW-1185">Reference proteome</keyword>
<dbReference type="InterPro" id="IPR012854">
    <property type="entry name" value="Cu_amine_oxidase-like_N"/>
</dbReference>
<feature type="domain" description="Copper amine oxidase-like N-terminal" evidence="1">
    <location>
        <begin position="37"/>
        <end position="124"/>
    </location>
</feature>
<dbReference type="InterPro" id="IPR036582">
    <property type="entry name" value="Mao_N_sf"/>
</dbReference>
<dbReference type="KEGG" id="drm:Dred_2923"/>